<dbReference type="Pfam" id="PF21728">
    <property type="entry name" value="PADR1_N"/>
    <property type="match status" value="1"/>
</dbReference>
<feature type="domain" description="PARP-type" evidence="6">
    <location>
        <begin position="7"/>
        <end position="89"/>
    </location>
</feature>
<dbReference type="Gene3D" id="3.30.1740.10">
    <property type="entry name" value="Zinc finger, PARP-type"/>
    <property type="match status" value="2"/>
</dbReference>
<reference evidence="8" key="1">
    <citation type="submission" date="2025-08" db="UniProtKB">
        <authorList>
            <consortium name="RefSeq"/>
        </authorList>
    </citation>
    <scope>IDENTIFICATION</scope>
    <source>
        <strain evidence="8">14028-0561.14</strain>
        <tissue evidence="8">Whole fly</tissue>
    </source>
</reference>
<dbReference type="PROSITE" id="PS50064">
    <property type="entry name" value="ZF_PARP_2"/>
    <property type="match status" value="2"/>
</dbReference>
<dbReference type="InterPro" id="IPR001510">
    <property type="entry name" value="Znf_PARP"/>
</dbReference>
<comment type="subcellular location">
    <subcellularLocation>
        <location evidence="1">Nucleus</location>
    </subcellularLocation>
</comment>
<dbReference type="PROSITE" id="PS00347">
    <property type="entry name" value="ZF_PARP_1"/>
    <property type="match status" value="1"/>
</dbReference>
<name>A0ABM3C739_DROKI</name>
<evidence type="ECO:0000313" key="8">
    <source>
        <dbReference type="RefSeq" id="XP_041632335.1"/>
    </source>
</evidence>
<keyword evidence="4" id="KW-0862">Zinc</keyword>
<dbReference type="Pfam" id="PF00645">
    <property type="entry name" value="zf-PARP"/>
    <property type="match status" value="2"/>
</dbReference>
<evidence type="ECO:0000256" key="3">
    <source>
        <dbReference type="ARBA" id="ARBA00022771"/>
    </source>
</evidence>
<protein>
    <submittedName>
        <fullName evidence="8">Poly [ADP-ribose] polymerase isoform X3</fullName>
    </submittedName>
</protein>
<keyword evidence="3" id="KW-0863">Zinc-finger</keyword>
<dbReference type="InterPro" id="IPR012982">
    <property type="entry name" value="PARP1-like_PADR1_Zn_ribbon"/>
</dbReference>
<dbReference type="PANTHER" id="PTHR12083:SF9">
    <property type="entry name" value="BIFUNCTIONAL POLYNUCLEOTIDE PHOSPHATASE_KINASE"/>
    <property type="match status" value="1"/>
</dbReference>
<feature type="domain" description="PARP-type" evidence="6">
    <location>
        <begin position="111"/>
        <end position="200"/>
    </location>
</feature>
<evidence type="ECO:0000256" key="4">
    <source>
        <dbReference type="ARBA" id="ARBA00022833"/>
    </source>
</evidence>
<proteinExistence type="predicted"/>
<keyword evidence="5" id="KW-0539">Nucleus</keyword>
<dbReference type="InterPro" id="IPR036957">
    <property type="entry name" value="Znf_PARP_sf"/>
</dbReference>
<sequence>MEMELPYMAEYARTGRASCKGCKSSIGKDHLRIAVMVQSAFHDAKVPNWFHKDCFFKKQRPVSVGDIHNFENLRFNDQKELENLIGTVNEVVCVKPGKKRLNVDSVALKDFGVEYAKSGRSYCRGCEQKICKNQVRVRKTVYDTEVGMKYGGQPLWHHLECFAQLRTELGWFDSGENIPGFSILKSDHQEEVKNLIPLMESNGIPEPKKTKTEKINDSEEKEKITEIKKQNDLFFTFRDELKSRMKKSDISRLLIWNNQQPLLGDSERLFDQAADLLAFGAIQPCVECKSSQFTFNKSGYICNGNISEWTKCNTLLREPVKSACQVPKDLTEIYDFLNTVQKKPVTRIIQYLPPSETTITKNLKLKHNHDEFDGFGAPTTTTCS</sequence>
<evidence type="ECO:0000256" key="1">
    <source>
        <dbReference type="ARBA" id="ARBA00004123"/>
    </source>
</evidence>
<dbReference type="SMART" id="SM01336">
    <property type="entry name" value="zf-PARP"/>
    <property type="match status" value="2"/>
</dbReference>
<dbReference type="Pfam" id="PF08063">
    <property type="entry name" value="Zn_ribbon_PADR1"/>
    <property type="match status" value="1"/>
</dbReference>
<dbReference type="SUPFAM" id="SSF57716">
    <property type="entry name" value="Glucocorticoid receptor-like (DNA-binding domain)"/>
    <property type="match status" value="2"/>
</dbReference>
<organism evidence="7 8">
    <name type="scientific">Drosophila kikkawai</name>
    <name type="common">Fruit fly</name>
    <dbReference type="NCBI Taxonomy" id="30033"/>
    <lineage>
        <taxon>Eukaryota</taxon>
        <taxon>Metazoa</taxon>
        <taxon>Ecdysozoa</taxon>
        <taxon>Arthropoda</taxon>
        <taxon>Hexapoda</taxon>
        <taxon>Insecta</taxon>
        <taxon>Pterygota</taxon>
        <taxon>Neoptera</taxon>
        <taxon>Endopterygota</taxon>
        <taxon>Diptera</taxon>
        <taxon>Brachycera</taxon>
        <taxon>Muscomorpha</taxon>
        <taxon>Ephydroidea</taxon>
        <taxon>Drosophilidae</taxon>
        <taxon>Drosophila</taxon>
        <taxon>Sophophora</taxon>
    </lineage>
</organism>
<accession>A0ABM3C739</accession>
<gene>
    <name evidence="8" type="primary">Parp1</name>
</gene>
<keyword evidence="2" id="KW-0479">Metal-binding</keyword>
<evidence type="ECO:0000256" key="2">
    <source>
        <dbReference type="ARBA" id="ARBA00022723"/>
    </source>
</evidence>
<evidence type="ECO:0000259" key="6">
    <source>
        <dbReference type="PROSITE" id="PS50064"/>
    </source>
</evidence>
<dbReference type="Proteomes" id="UP001652661">
    <property type="component" value="Chromosome 3L"/>
</dbReference>
<dbReference type="SMART" id="SM01335">
    <property type="entry name" value="PADR1"/>
    <property type="match status" value="1"/>
</dbReference>
<dbReference type="PROSITE" id="PS52007">
    <property type="entry name" value="PADR1"/>
    <property type="match status" value="1"/>
</dbReference>
<dbReference type="GeneID" id="108079691"/>
<evidence type="ECO:0000313" key="7">
    <source>
        <dbReference type="Proteomes" id="UP001652661"/>
    </source>
</evidence>
<dbReference type="PANTHER" id="PTHR12083">
    <property type="entry name" value="BIFUNCTIONAL POLYNUCLEOTIDE PHOSPHATASE/KINASE"/>
    <property type="match status" value="1"/>
</dbReference>
<evidence type="ECO:0000256" key="5">
    <source>
        <dbReference type="ARBA" id="ARBA00023242"/>
    </source>
</evidence>
<dbReference type="InterPro" id="IPR049296">
    <property type="entry name" value="PARP1-like_PADR1_N"/>
</dbReference>
<dbReference type="RefSeq" id="XP_041632335.1">
    <property type="nucleotide sequence ID" value="XM_041776401.2"/>
</dbReference>
<keyword evidence="7" id="KW-1185">Reference proteome</keyword>
<dbReference type="Gene3D" id="3.90.640.80">
    <property type="match status" value="1"/>
</dbReference>